<feature type="compositionally biased region" description="Low complexity" evidence="1">
    <location>
        <begin position="463"/>
        <end position="476"/>
    </location>
</feature>
<feature type="region of interest" description="Disordered" evidence="1">
    <location>
        <begin position="109"/>
        <end position="143"/>
    </location>
</feature>
<feature type="compositionally biased region" description="Pro residues" evidence="1">
    <location>
        <begin position="12"/>
        <end position="28"/>
    </location>
</feature>
<gene>
    <name evidence="3" type="ORF">AMATHDRAFT_45428</name>
</gene>
<evidence type="ECO:0000313" key="4">
    <source>
        <dbReference type="Proteomes" id="UP000242287"/>
    </source>
</evidence>
<dbReference type="AlphaFoldDB" id="A0A2A9NSP4"/>
<feature type="compositionally biased region" description="Basic and acidic residues" evidence="1">
    <location>
        <begin position="446"/>
        <end position="457"/>
    </location>
</feature>
<protein>
    <recommendedName>
        <fullName evidence="2">DUF6699 domain-containing protein</fullName>
    </recommendedName>
</protein>
<feature type="compositionally biased region" description="Polar residues" evidence="1">
    <location>
        <begin position="477"/>
        <end position="486"/>
    </location>
</feature>
<feature type="region of interest" description="Disordered" evidence="1">
    <location>
        <begin position="1"/>
        <end position="47"/>
    </location>
</feature>
<reference evidence="3 4" key="1">
    <citation type="submission" date="2014-02" db="EMBL/GenBank/DDBJ databases">
        <title>Transposable element dynamics among asymbiotic and ectomycorrhizal Amanita fungi.</title>
        <authorList>
            <consortium name="DOE Joint Genome Institute"/>
            <person name="Hess J."/>
            <person name="Skrede I."/>
            <person name="Wolfe B."/>
            <person name="LaButti K."/>
            <person name="Ohm R.A."/>
            <person name="Grigoriev I.V."/>
            <person name="Pringle A."/>
        </authorList>
    </citation>
    <scope>NUCLEOTIDE SEQUENCE [LARGE SCALE GENOMIC DNA]</scope>
    <source>
        <strain evidence="3 4">SKay4041</strain>
    </source>
</reference>
<dbReference type="Proteomes" id="UP000242287">
    <property type="component" value="Unassembled WGS sequence"/>
</dbReference>
<dbReference type="OrthoDB" id="3352225at2759"/>
<evidence type="ECO:0000256" key="1">
    <source>
        <dbReference type="SAM" id="MobiDB-lite"/>
    </source>
</evidence>
<dbReference type="InterPro" id="IPR046522">
    <property type="entry name" value="DUF6699"/>
</dbReference>
<organism evidence="3 4">
    <name type="scientific">Amanita thiersii Skay4041</name>
    <dbReference type="NCBI Taxonomy" id="703135"/>
    <lineage>
        <taxon>Eukaryota</taxon>
        <taxon>Fungi</taxon>
        <taxon>Dikarya</taxon>
        <taxon>Basidiomycota</taxon>
        <taxon>Agaricomycotina</taxon>
        <taxon>Agaricomycetes</taxon>
        <taxon>Agaricomycetidae</taxon>
        <taxon>Agaricales</taxon>
        <taxon>Pluteineae</taxon>
        <taxon>Amanitaceae</taxon>
        <taxon>Amanita</taxon>
    </lineage>
</organism>
<evidence type="ECO:0000259" key="2">
    <source>
        <dbReference type="Pfam" id="PF20415"/>
    </source>
</evidence>
<feature type="compositionally biased region" description="Pro residues" evidence="1">
    <location>
        <begin position="118"/>
        <end position="134"/>
    </location>
</feature>
<feature type="compositionally biased region" description="Low complexity" evidence="1">
    <location>
        <begin position="29"/>
        <end position="38"/>
    </location>
</feature>
<dbReference type="STRING" id="703135.A0A2A9NSP4"/>
<accession>A0A2A9NSP4</accession>
<feature type="region of interest" description="Disordered" evidence="1">
    <location>
        <begin position="446"/>
        <end position="486"/>
    </location>
</feature>
<sequence>MSRHPSPNVTPFIPPLSSPQASPQPPVIPSQRSSTSSTPLPPSQYPNHFVYPGTPYSPYVPSVPSFTPAMMPANLQSSAYSPFAMPNHPPPNSSPLSVDYTGYPQYLAPTPYSQSAQLPPPQHNPSQHPPPPHGTPWSAPLYPPAATPWAQPTHLPHYPPFQGAPVLPPPHAFYNMAQATPPHGAFSPLAQPDPWGLAAAAAALAHHPPPPPAWAVHPPVAQPHSRQGPLSRTTGYIGDRVDDFTPGSSYGPVLTPFLVGVVNPRLKLNPLIIPLADDASDRAHLRWNMLYPSNYCQRSDDKPHVSWSKGRDAPATFPRVLSLRIVTQNLPWTVDVDARNPTVGVTCGDLIDAISDSMNRMTGGADYHSLSESRKRIISEAYHYNRSIAADVPGGRLKPGLMRLDFLCQDSMFGGIEINHELVKKITGAVLPCVFVLKCRKRPRMTEAEAREQREITRNLGGSSTSASTSKSPSVTIETVSPGDSD</sequence>
<feature type="domain" description="DUF6699" evidence="2">
    <location>
        <begin position="285"/>
        <end position="417"/>
    </location>
</feature>
<dbReference type="Pfam" id="PF20415">
    <property type="entry name" value="DUF6699"/>
    <property type="match status" value="1"/>
</dbReference>
<name>A0A2A9NSP4_9AGAR</name>
<dbReference type="EMBL" id="KZ301973">
    <property type="protein sequence ID" value="PFH53559.1"/>
    <property type="molecule type" value="Genomic_DNA"/>
</dbReference>
<keyword evidence="4" id="KW-1185">Reference proteome</keyword>
<proteinExistence type="predicted"/>
<evidence type="ECO:0000313" key="3">
    <source>
        <dbReference type="EMBL" id="PFH53559.1"/>
    </source>
</evidence>